<name>A0A2D3T4U4_9ENTR</name>
<evidence type="ECO:0008006" key="4">
    <source>
        <dbReference type="Google" id="ProtNLM"/>
    </source>
</evidence>
<keyword evidence="2" id="KW-0614">Plasmid</keyword>
<geneLocation type="plasmid" evidence="3">
    <name>phda2c.1</name>
</geneLocation>
<proteinExistence type="predicted"/>
<evidence type="ECO:0000313" key="3">
    <source>
        <dbReference type="Proteomes" id="UP000230008"/>
    </source>
</evidence>
<dbReference type="AlphaFoldDB" id="A0A2D3T4U4"/>
<dbReference type="EMBL" id="CP017607">
    <property type="protein sequence ID" value="ATW30819.1"/>
    <property type="molecule type" value="Genomic_DNA"/>
</dbReference>
<protein>
    <recommendedName>
        <fullName evidence="4">TraT conjugal transfer protein</fullName>
    </recommendedName>
</protein>
<gene>
    <name evidence="2" type="ORF">BJP41_10090</name>
</gene>
<organism evidence="2 3">
    <name type="scientific">Candidatus Williamhamiltonella defendens</name>
    <dbReference type="NCBI Taxonomy" id="138072"/>
    <lineage>
        <taxon>Bacteria</taxon>
        <taxon>Pseudomonadati</taxon>
        <taxon>Pseudomonadota</taxon>
        <taxon>Gammaproteobacteria</taxon>
        <taxon>Enterobacterales</taxon>
        <taxon>Enterobacteriaceae</taxon>
        <taxon>aphid secondary symbionts</taxon>
        <taxon>Candidatus Williamhamiltonella</taxon>
    </lineage>
</organism>
<sequence>MLVFSILSPKDGPSSQKKSTDKNSEAPCFFCGYLSKNNRRQEGESHPLNHDKDPLTVVDPLCEAWQNLDSLKMDEGFVAYLPEMKPEDVNHLQRAAFFALQSPDPVYREAGKAVMNWLAEHKKEVEAYWGTSQPKAFAKALQQASEEQHAQYQHRWRHLALILPPKKFIGKGFFSEQGLESDTRQWAEIYQGFLRHDLLCQERKEAVNVHSDTLSTKFTQSPNCLPLSKNKGAL</sequence>
<dbReference type="Proteomes" id="UP000230008">
    <property type="component" value="Plasmid pHDA2C.1"/>
</dbReference>
<reference evidence="3" key="2">
    <citation type="submission" date="2017-11" db="EMBL/GenBank/DDBJ databases">
        <title>PacBio sequencing of new strain of the secondary endosymbiont Candidatus Hamiltonella defensa.</title>
        <authorList>
            <person name="Strand M.R."/>
            <person name="Oliver K."/>
        </authorList>
    </citation>
    <scope>NUCLEOTIDE SEQUENCE [LARGE SCALE GENOMIC DNA]</scope>
    <source>
        <strain evidence="3">A2C</strain>
        <plasmid evidence="3">phda2c.1</plasmid>
    </source>
</reference>
<dbReference type="RefSeq" id="WP_193432911.1">
    <property type="nucleotide sequence ID" value="NZ_CAWNMT010000002.1"/>
</dbReference>
<evidence type="ECO:0000256" key="1">
    <source>
        <dbReference type="SAM" id="MobiDB-lite"/>
    </source>
</evidence>
<reference evidence="3" key="1">
    <citation type="submission" date="2016-10" db="EMBL/GenBank/DDBJ databases">
        <authorList>
            <person name="Chevignon G."/>
        </authorList>
    </citation>
    <scope>NUCLEOTIDE SEQUENCE [LARGE SCALE GENOMIC DNA]</scope>
    <source>
        <strain evidence="3">A2C</strain>
        <plasmid evidence="3">phda2c.1</plasmid>
    </source>
</reference>
<feature type="region of interest" description="Disordered" evidence="1">
    <location>
        <begin position="1"/>
        <end position="23"/>
    </location>
</feature>
<accession>A0A2D3T4U4</accession>
<evidence type="ECO:0000313" key="2">
    <source>
        <dbReference type="EMBL" id="ATW30819.1"/>
    </source>
</evidence>